<dbReference type="Gene3D" id="1.10.10.10">
    <property type="entry name" value="Winged helix-like DNA-binding domain superfamily/Winged helix DNA-binding domain"/>
    <property type="match status" value="1"/>
</dbReference>
<dbReference type="Pfam" id="PF01614">
    <property type="entry name" value="IclR_C"/>
    <property type="match status" value="1"/>
</dbReference>
<dbReference type="PANTHER" id="PTHR30136:SF8">
    <property type="entry name" value="TRANSCRIPTIONAL REGULATORY PROTEIN"/>
    <property type="match status" value="1"/>
</dbReference>
<dbReference type="GO" id="GO:0003700">
    <property type="term" value="F:DNA-binding transcription factor activity"/>
    <property type="evidence" value="ECO:0007669"/>
    <property type="project" value="TreeGrafter"/>
</dbReference>
<dbReference type="InterPro" id="IPR014757">
    <property type="entry name" value="Tscrpt_reg_IclR_C"/>
</dbReference>
<dbReference type="SUPFAM" id="SSF46785">
    <property type="entry name" value="Winged helix' DNA-binding domain"/>
    <property type="match status" value="1"/>
</dbReference>
<organism evidence="6 7">
    <name type="scientific">Pusillimonas noertemannii</name>
    <dbReference type="NCBI Taxonomy" id="305977"/>
    <lineage>
        <taxon>Bacteria</taxon>
        <taxon>Pseudomonadati</taxon>
        <taxon>Pseudomonadota</taxon>
        <taxon>Betaproteobacteria</taxon>
        <taxon>Burkholderiales</taxon>
        <taxon>Alcaligenaceae</taxon>
        <taxon>Pusillimonas</taxon>
    </lineage>
</organism>
<evidence type="ECO:0000313" key="7">
    <source>
        <dbReference type="Proteomes" id="UP000246145"/>
    </source>
</evidence>
<evidence type="ECO:0000256" key="3">
    <source>
        <dbReference type="ARBA" id="ARBA00023163"/>
    </source>
</evidence>
<dbReference type="PANTHER" id="PTHR30136">
    <property type="entry name" value="HELIX-TURN-HELIX TRANSCRIPTIONAL REGULATOR, ICLR FAMILY"/>
    <property type="match status" value="1"/>
</dbReference>
<keyword evidence="1" id="KW-0805">Transcription regulation</keyword>
<dbReference type="RefSeq" id="WP_116517470.1">
    <property type="nucleotide sequence ID" value="NZ_JACCEX010000001.1"/>
</dbReference>
<dbReference type="InterPro" id="IPR005471">
    <property type="entry name" value="Tscrpt_reg_IclR_N"/>
</dbReference>
<dbReference type="EMBL" id="QEKO01000001">
    <property type="protein sequence ID" value="PVY68275.1"/>
    <property type="molecule type" value="Genomic_DNA"/>
</dbReference>
<dbReference type="GO" id="GO:0045892">
    <property type="term" value="P:negative regulation of DNA-templated transcription"/>
    <property type="evidence" value="ECO:0007669"/>
    <property type="project" value="TreeGrafter"/>
</dbReference>
<name>A0A2U1CQW2_9BURK</name>
<dbReference type="SMART" id="SM00346">
    <property type="entry name" value="HTH_ICLR"/>
    <property type="match status" value="1"/>
</dbReference>
<dbReference type="InterPro" id="IPR029016">
    <property type="entry name" value="GAF-like_dom_sf"/>
</dbReference>
<keyword evidence="2" id="KW-0238">DNA-binding</keyword>
<keyword evidence="3" id="KW-0804">Transcription</keyword>
<accession>A0A2U1CQW2</accession>
<dbReference type="Pfam" id="PF09339">
    <property type="entry name" value="HTH_IclR"/>
    <property type="match status" value="1"/>
</dbReference>
<dbReference type="InterPro" id="IPR036388">
    <property type="entry name" value="WH-like_DNA-bd_sf"/>
</dbReference>
<feature type="domain" description="IclR-ED" evidence="5">
    <location>
        <begin position="79"/>
        <end position="252"/>
    </location>
</feature>
<dbReference type="PROSITE" id="PS51077">
    <property type="entry name" value="HTH_ICLR"/>
    <property type="match status" value="1"/>
</dbReference>
<dbReference type="AlphaFoldDB" id="A0A2U1CQW2"/>
<evidence type="ECO:0000256" key="2">
    <source>
        <dbReference type="ARBA" id="ARBA00023125"/>
    </source>
</evidence>
<comment type="caution">
    <text evidence="6">The sequence shown here is derived from an EMBL/GenBank/DDBJ whole genome shotgun (WGS) entry which is preliminary data.</text>
</comment>
<sequence>MTMTREEKTVGDSSGVQAVEIGAKVLRALVMAGRPVPLKMVTNAVGMPRAKVHRYLASLVRCGLACQEELTGHYGLGPFAVQMGISSLGTLDSDALGRQAIRELRDSLGITACLCVWGEGPTVIAVEAAESAVFVGLRAGSRLPLIGSATGHVFMAYLPARVWRPYVPSEKKGQPVDQSLLDNILKSRIAGVSDQVMTGMSGFAAPVLNHTGAICATLTLAGPTGTFDEALNGKVARALLLRADQLSARLGNVALKNTLHD</sequence>
<proteinExistence type="predicted"/>
<keyword evidence="7" id="KW-1185">Reference proteome</keyword>
<feature type="domain" description="HTH iclR-type" evidence="4">
    <location>
        <begin position="16"/>
        <end position="78"/>
    </location>
</feature>
<evidence type="ECO:0000256" key="1">
    <source>
        <dbReference type="ARBA" id="ARBA00023015"/>
    </source>
</evidence>
<protein>
    <submittedName>
        <fullName evidence="6">IclR family transcriptional regulator</fullName>
    </submittedName>
</protein>
<dbReference type="InterPro" id="IPR050707">
    <property type="entry name" value="HTH_MetabolicPath_Reg"/>
</dbReference>
<dbReference type="PROSITE" id="PS51078">
    <property type="entry name" value="ICLR_ED"/>
    <property type="match status" value="1"/>
</dbReference>
<dbReference type="OrthoDB" id="8524622at2"/>
<evidence type="ECO:0000259" key="5">
    <source>
        <dbReference type="PROSITE" id="PS51078"/>
    </source>
</evidence>
<dbReference type="InterPro" id="IPR036390">
    <property type="entry name" value="WH_DNA-bd_sf"/>
</dbReference>
<dbReference type="Gene3D" id="3.30.450.40">
    <property type="match status" value="1"/>
</dbReference>
<dbReference type="GO" id="GO:0003677">
    <property type="term" value="F:DNA binding"/>
    <property type="evidence" value="ECO:0007669"/>
    <property type="project" value="UniProtKB-KW"/>
</dbReference>
<evidence type="ECO:0000313" key="6">
    <source>
        <dbReference type="EMBL" id="PVY68275.1"/>
    </source>
</evidence>
<reference evidence="6 7" key="1">
    <citation type="submission" date="2018-04" db="EMBL/GenBank/DDBJ databases">
        <title>Genomic Encyclopedia of Type Strains, Phase IV (KMG-IV): sequencing the most valuable type-strain genomes for metagenomic binning, comparative biology and taxonomic classification.</title>
        <authorList>
            <person name="Goeker M."/>
        </authorList>
    </citation>
    <scope>NUCLEOTIDE SEQUENCE [LARGE SCALE GENOMIC DNA]</scope>
    <source>
        <strain evidence="6 7">DSM 10065</strain>
    </source>
</reference>
<dbReference type="Proteomes" id="UP000246145">
    <property type="component" value="Unassembled WGS sequence"/>
</dbReference>
<evidence type="ECO:0000259" key="4">
    <source>
        <dbReference type="PROSITE" id="PS51077"/>
    </source>
</evidence>
<dbReference type="SUPFAM" id="SSF55781">
    <property type="entry name" value="GAF domain-like"/>
    <property type="match status" value="1"/>
</dbReference>
<gene>
    <name evidence="6" type="ORF">C7440_0669</name>
</gene>